<comment type="subcellular location">
    <subcellularLocation>
        <location evidence="1">Cytoplasm</location>
    </subcellularLocation>
</comment>
<protein>
    <submittedName>
        <fullName evidence="7">Uncharacterized protein</fullName>
    </submittedName>
</protein>
<feature type="compositionally biased region" description="Low complexity" evidence="6">
    <location>
        <begin position="274"/>
        <end position="295"/>
    </location>
</feature>
<proteinExistence type="predicted"/>
<feature type="repeat" description="TPR" evidence="5">
    <location>
        <begin position="72"/>
        <end position="105"/>
    </location>
</feature>
<evidence type="ECO:0000256" key="2">
    <source>
        <dbReference type="ARBA" id="ARBA00022490"/>
    </source>
</evidence>
<dbReference type="OrthoDB" id="2335338at2759"/>
<dbReference type="GO" id="GO:0060090">
    <property type="term" value="F:molecular adaptor activity"/>
    <property type="evidence" value="ECO:0007669"/>
    <property type="project" value="TreeGrafter"/>
</dbReference>
<dbReference type="FunFam" id="1.25.40.10:FF:000020">
    <property type="entry name" value="Stress-induced phosphoprotein 1"/>
    <property type="match status" value="1"/>
</dbReference>
<keyword evidence="3" id="KW-0677">Repeat</keyword>
<dbReference type="InterPro" id="IPR019734">
    <property type="entry name" value="TPR_rpt"/>
</dbReference>
<gene>
    <name evidence="7" type="ORF">BB561_001827</name>
</gene>
<feature type="repeat" description="TPR" evidence="5">
    <location>
        <begin position="140"/>
        <end position="173"/>
    </location>
</feature>
<dbReference type="Gene3D" id="1.25.40.10">
    <property type="entry name" value="Tetratricopeptide repeat domain"/>
    <property type="match status" value="1"/>
</dbReference>
<keyword evidence="4 5" id="KW-0802">TPR repeat</keyword>
<dbReference type="GO" id="GO:0016020">
    <property type="term" value="C:membrane"/>
    <property type="evidence" value="ECO:0007669"/>
    <property type="project" value="TreeGrafter"/>
</dbReference>
<feature type="compositionally biased region" description="Polar residues" evidence="6">
    <location>
        <begin position="296"/>
        <end position="306"/>
    </location>
</feature>
<sequence length="320" mass="34100">MSSSNVKDLVVGFVNFIDQASENSSIVASESAESLETFDISEEYTPKNIDFNKTSLIEIFSNYLDTNKSTSAEEFKAKGNSFMATRDYQSAVEQYSKAIDLDKTNSIYFANRSAAYCQLNKFEEAQTDAQTAVDIDPSYAKAYSRLGHACFGAGNFTDAAEAYQEALKLDPSNQATKSFLQAAQSKLDAQITTDSTRGMNSGGPGGAASMPDLSSLLNNPALASMAQNLMSSGAMDQMLKNPEIAKMADSFKSSGKMPNMNDIMSNPALKEMAGNLGAGASPSPAAASGANPNSADPLSSLLNNPQLMEMASKFMQPPKK</sequence>
<feature type="region of interest" description="Disordered" evidence="6">
    <location>
        <begin position="274"/>
        <end position="320"/>
    </location>
</feature>
<accession>A0A2T9YST5</accession>
<dbReference type="SMART" id="SM00028">
    <property type="entry name" value="TPR"/>
    <property type="match status" value="3"/>
</dbReference>
<evidence type="ECO:0000256" key="6">
    <source>
        <dbReference type="SAM" id="MobiDB-lite"/>
    </source>
</evidence>
<organism evidence="7 8">
    <name type="scientific">Smittium simulii</name>
    <dbReference type="NCBI Taxonomy" id="133385"/>
    <lineage>
        <taxon>Eukaryota</taxon>
        <taxon>Fungi</taxon>
        <taxon>Fungi incertae sedis</taxon>
        <taxon>Zoopagomycota</taxon>
        <taxon>Kickxellomycotina</taxon>
        <taxon>Harpellomycetes</taxon>
        <taxon>Harpellales</taxon>
        <taxon>Legeriomycetaceae</taxon>
        <taxon>Smittium</taxon>
    </lineage>
</organism>
<dbReference type="InterPro" id="IPR011990">
    <property type="entry name" value="TPR-like_helical_dom_sf"/>
</dbReference>
<dbReference type="InterPro" id="IPR047150">
    <property type="entry name" value="SGT"/>
</dbReference>
<dbReference type="EMBL" id="MBFR01000057">
    <property type="protein sequence ID" value="PVU95412.1"/>
    <property type="molecule type" value="Genomic_DNA"/>
</dbReference>
<evidence type="ECO:0000256" key="3">
    <source>
        <dbReference type="ARBA" id="ARBA00022737"/>
    </source>
</evidence>
<keyword evidence="8" id="KW-1185">Reference proteome</keyword>
<keyword evidence="2" id="KW-0963">Cytoplasm</keyword>
<dbReference type="AlphaFoldDB" id="A0A2T9YST5"/>
<dbReference type="Pfam" id="PF13181">
    <property type="entry name" value="TPR_8"/>
    <property type="match status" value="1"/>
</dbReference>
<evidence type="ECO:0000313" key="8">
    <source>
        <dbReference type="Proteomes" id="UP000245383"/>
    </source>
</evidence>
<dbReference type="PROSITE" id="PS50005">
    <property type="entry name" value="TPR"/>
    <property type="match status" value="2"/>
</dbReference>
<dbReference type="Proteomes" id="UP000245383">
    <property type="component" value="Unassembled WGS sequence"/>
</dbReference>
<evidence type="ECO:0000256" key="5">
    <source>
        <dbReference type="PROSITE-ProRule" id="PRU00339"/>
    </source>
</evidence>
<evidence type="ECO:0000256" key="1">
    <source>
        <dbReference type="ARBA" id="ARBA00004496"/>
    </source>
</evidence>
<dbReference type="Pfam" id="PF00515">
    <property type="entry name" value="TPR_1"/>
    <property type="match status" value="1"/>
</dbReference>
<name>A0A2T9YST5_9FUNG</name>
<dbReference type="PANTHER" id="PTHR45831:SF2">
    <property type="entry name" value="LD24721P"/>
    <property type="match status" value="1"/>
</dbReference>
<dbReference type="PROSITE" id="PS50293">
    <property type="entry name" value="TPR_REGION"/>
    <property type="match status" value="1"/>
</dbReference>
<evidence type="ECO:0000313" key="7">
    <source>
        <dbReference type="EMBL" id="PVU95412.1"/>
    </source>
</evidence>
<comment type="caution">
    <text evidence="7">The sequence shown here is derived from an EMBL/GenBank/DDBJ whole genome shotgun (WGS) entry which is preliminary data.</text>
</comment>
<dbReference type="GO" id="GO:0072380">
    <property type="term" value="C:TRC complex"/>
    <property type="evidence" value="ECO:0007669"/>
    <property type="project" value="TreeGrafter"/>
</dbReference>
<dbReference type="SUPFAM" id="SSF48452">
    <property type="entry name" value="TPR-like"/>
    <property type="match status" value="1"/>
</dbReference>
<dbReference type="GO" id="GO:0006620">
    <property type="term" value="P:post-translational protein targeting to endoplasmic reticulum membrane"/>
    <property type="evidence" value="ECO:0007669"/>
    <property type="project" value="TreeGrafter"/>
</dbReference>
<evidence type="ECO:0000256" key="4">
    <source>
        <dbReference type="ARBA" id="ARBA00022803"/>
    </source>
</evidence>
<dbReference type="PANTHER" id="PTHR45831">
    <property type="entry name" value="LD24721P"/>
    <property type="match status" value="1"/>
</dbReference>
<reference evidence="7 8" key="1">
    <citation type="journal article" date="2018" name="MBio">
        <title>Comparative Genomics Reveals the Core Gene Toolbox for the Fungus-Insect Symbiosis.</title>
        <authorList>
            <person name="Wang Y."/>
            <person name="Stata M."/>
            <person name="Wang W."/>
            <person name="Stajich J.E."/>
            <person name="White M.M."/>
            <person name="Moncalvo J.M."/>
        </authorList>
    </citation>
    <scope>NUCLEOTIDE SEQUENCE [LARGE SCALE GENOMIC DNA]</scope>
    <source>
        <strain evidence="7 8">SWE-8-4</strain>
    </source>
</reference>
<dbReference type="STRING" id="133385.A0A2T9YST5"/>
<feature type="region of interest" description="Disordered" evidence="6">
    <location>
        <begin position="192"/>
        <end position="213"/>
    </location>
</feature>